<feature type="compositionally biased region" description="Polar residues" evidence="1">
    <location>
        <begin position="455"/>
        <end position="465"/>
    </location>
</feature>
<dbReference type="GO" id="GO:0030295">
    <property type="term" value="F:protein kinase activator activity"/>
    <property type="evidence" value="ECO:0007669"/>
    <property type="project" value="TreeGrafter"/>
</dbReference>
<evidence type="ECO:0000313" key="3">
    <source>
        <dbReference type="Proteomes" id="UP000087171"/>
    </source>
</evidence>
<dbReference type="KEGG" id="cam:101512597"/>
<dbReference type="PaxDb" id="3827-XP_004511629.1"/>
<dbReference type="Proteomes" id="UP000087171">
    <property type="component" value="Chromosome Ca8"/>
</dbReference>
<feature type="region of interest" description="Disordered" evidence="1">
    <location>
        <begin position="455"/>
        <end position="484"/>
    </location>
</feature>
<feature type="domain" description="TPX2 central" evidence="2">
    <location>
        <begin position="239"/>
        <end position="406"/>
    </location>
</feature>
<evidence type="ECO:0000256" key="1">
    <source>
        <dbReference type="SAM" id="MobiDB-lite"/>
    </source>
</evidence>
<gene>
    <name evidence="4" type="primary">LOC101512597</name>
</gene>
<dbReference type="GO" id="GO:0005819">
    <property type="term" value="C:spindle"/>
    <property type="evidence" value="ECO:0007669"/>
    <property type="project" value="InterPro"/>
</dbReference>
<dbReference type="GO" id="GO:0090307">
    <property type="term" value="P:mitotic spindle assembly"/>
    <property type="evidence" value="ECO:0007669"/>
    <property type="project" value="TreeGrafter"/>
</dbReference>
<dbReference type="RefSeq" id="XP_004511630.1">
    <property type="nucleotide sequence ID" value="XM_004511573.3"/>
</dbReference>
<dbReference type="GO" id="GO:0060236">
    <property type="term" value="P:regulation of mitotic spindle organization"/>
    <property type="evidence" value="ECO:0007669"/>
    <property type="project" value="InterPro"/>
</dbReference>
<accession>A0A1S2YXR8</accession>
<sequence>MESSNVGMWRQEMMMMEIEHQVFVSDEIDLDYEFDAARFFDFTQQEPLAQARQAELWFQTAATYAPSPFVANHVLKEEIAVTTTTTVHHPKPNVLQHFGSKSVSGSGKISGLLGGVHQNVAMQPGLTFNSKTTGDGLNSKAKFARVKRSSTLMKPTASQLAKQNSPAQIVGSRFQKVLAHKKEINLANSSEIESQAAKRQKLESGLLCKVGDVKPQTNFVHKTPKKIVTADQNSGCSKLKITVPREPDLETSHRAQRIRPKNAAETEFVTVALPKFKARPLNRKILNAPSLPLPKRTTARLPEFQEFHLNTWERAMQHTSTTSSSTLPCNVSAKDLDKHATVSAPQNRTKDLRRPSVTDALNHNGLDCGHNFKARLINKKILSSKGDIGVFHNIKQEITVPMEFNFRTEKRAQHNPPIELFSKLSLTSGAQSTNGSKSKLRPHFKVFRKDSKENMGTSFHLNQKESPFIVGEKDEQNHSGSDSCISEVGNLLSARRSLGIR</sequence>
<reference evidence="4" key="2">
    <citation type="submission" date="2025-08" db="UniProtKB">
        <authorList>
            <consortium name="RefSeq"/>
        </authorList>
    </citation>
    <scope>IDENTIFICATION</scope>
    <source>
        <tissue evidence="4">Etiolated seedlings</tissue>
    </source>
</reference>
<dbReference type="OrthoDB" id="1684416at2759"/>
<name>A0A1S2YXR8_CICAR</name>
<protein>
    <submittedName>
        <fullName evidence="4">Protein TPX2 isoform X1</fullName>
    </submittedName>
</protein>
<dbReference type="Pfam" id="PF12214">
    <property type="entry name" value="TPX2_importin"/>
    <property type="match status" value="1"/>
</dbReference>
<reference evidence="3" key="1">
    <citation type="journal article" date="2013" name="Nat. Biotechnol.">
        <title>Draft genome sequence of chickpea (Cicer arietinum) provides a resource for trait improvement.</title>
        <authorList>
            <person name="Varshney R.K."/>
            <person name="Song C."/>
            <person name="Saxena R.K."/>
            <person name="Azam S."/>
            <person name="Yu S."/>
            <person name="Sharpe A.G."/>
            <person name="Cannon S."/>
            <person name="Baek J."/>
            <person name="Rosen B.D."/>
            <person name="Tar'an B."/>
            <person name="Millan T."/>
            <person name="Zhang X."/>
            <person name="Ramsay L.D."/>
            <person name="Iwata A."/>
            <person name="Wang Y."/>
            <person name="Nelson W."/>
            <person name="Farmer A.D."/>
            <person name="Gaur P.M."/>
            <person name="Soderlund C."/>
            <person name="Penmetsa R.V."/>
            <person name="Xu C."/>
            <person name="Bharti A.K."/>
            <person name="He W."/>
            <person name="Winter P."/>
            <person name="Zhao S."/>
            <person name="Hane J.K."/>
            <person name="Carrasquilla-Garcia N."/>
            <person name="Condie J.A."/>
            <person name="Upadhyaya H.D."/>
            <person name="Luo M.C."/>
            <person name="Thudi M."/>
            <person name="Gowda C.L."/>
            <person name="Singh N.P."/>
            <person name="Lichtenzveig J."/>
            <person name="Gali K.K."/>
            <person name="Rubio J."/>
            <person name="Nadarajan N."/>
            <person name="Dolezel J."/>
            <person name="Bansal K.C."/>
            <person name="Xu X."/>
            <person name="Edwards D."/>
            <person name="Zhang G."/>
            <person name="Kahl G."/>
            <person name="Gil J."/>
            <person name="Singh K.B."/>
            <person name="Datta S.K."/>
            <person name="Jackson S.A."/>
            <person name="Wang J."/>
            <person name="Cook D.R."/>
        </authorList>
    </citation>
    <scope>NUCLEOTIDE SEQUENCE [LARGE SCALE GENOMIC DNA]</scope>
    <source>
        <strain evidence="3">cv. CDC Frontier</strain>
    </source>
</reference>
<dbReference type="InterPro" id="IPR027330">
    <property type="entry name" value="TPX2_central_dom"/>
</dbReference>
<organism evidence="3 4">
    <name type="scientific">Cicer arietinum</name>
    <name type="common">Chickpea</name>
    <name type="synonym">Garbanzo</name>
    <dbReference type="NCBI Taxonomy" id="3827"/>
    <lineage>
        <taxon>Eukaryota</taxon>
        <taxon>Viridiplantae</taxon>
        <taxon>Streptophyta</taxon>
        <taxon>Embryophyta</taxon>
        <taxon>Tracheophyta</taxon>
        <taxon>Spermatophyta</taxon>
        <taxon>Magnoliopsida</taxon>
        <taxon>eudicotyledons</taxon>
        <taxon>Gunneridae</taxon>
        <taxon>Pentapetalae</taxon>
        <taxon>rosids</taxon>
        <taxon>fabids</taxon>
        <taxon>Fabales</taxon>
        <taxon>Fabaceae</taxon>
        <taxon>Papilionoideae</taxon>
        <taxon>50 kb inversion clade</taxon>
        <taxon>NPAAA clade</taxon>
        <taxon>Hologalegina</taxon>
        <taxon>IRL clade</taxon>
        <taxon>Cicereae</taxon>
        <taxon>Cicer</taxon>
    </lineage>
</organism>
<dbReference type="GO" id="GO:0008017">
    <property type="term" value="F:microtubule binding"/>
    <property type="evidence" value="ECO:0007669"/>
    <property type="project" value="TreeGrafter"/>
</dbReference>
<dbReference type="GeneID" id="101512597"/>
<dbReference type="PANTHER" id="PTHR14326">
    <property type="entry name" value="TARGETING PROTEIN FOR XKLP2"/>
    <property type="match status" value="1"/>
</dbReference>
<dbReference type="AlphaFoldDB" id="A0A1S2YXR8"/>
<dbReference type="PANTHER" id="PTHR14326:SF15">
    <property type="entry name" value="OS06G0130200 PROTEIN"/>
    <property type="match status" value="1"/>
</dbReference>
<dbReference type="GO" id="GO:0005880">
    <property type="term" value="C:nuclear microtubule"/>
    <property type="evidence" value="ECO:0007669"/>
    <property type="project" value="TreeGrafter"/>
</dbReference>
<keyword evidence="3" id="KW-1185">Reference proteome</keyword>
<dbReference type="STRING" id="3827.A0A1S2YXR8"/>
<dbReference type="InterPro" id="IPR009675">
    <property type="entry name" value="TPX2_fam"/>
</dbReference>
<proteinExistence type="predicted"/>
<evidence type="ECO:0000259" key="2">
    <source>
        <dbReference type="Pfam" id="PF12214"/>
    </source>
</evidence>
<evidence type="ECO:0000313" key="4">
    <source>
        <dbReference type="RefSeq" id="XP_004511630.1"/>
    </source>
</evidence>